<dbReference type="Proteomes" id="UP000529637">
    <property type="component" value="Unassembled WGS sequence"/>
</dbReference>
<dbReference type="InterPro" id="IPR039261">
    <property type="entry name" value="FNR_nucleotide-bd"/>
</dbReference>
<dbReference type="InterPro" id="IPR001041">
    <property type="entry name" value="2Fe-2S_ferredoxin-type"/>
</dbReference>
<dbReference type="InterPro" id="IPR008333">
    <property type="entry name" value="Cbr1-like_FAD-bd_dom"/>
</dbReference>
<feature type="domain" description="FAD-binding FR-type" evidence="5">
    <location>
        <begin position="98"/>
        <end position="197"/>
    </location>
</feature>
<dbReference type="PANTHER" id="PTHR47354">
    <property type="entry name" value="NADH OXIDOREDUCTASE HCR"/>
    <property type="match status" value="1"/>
</dbReference>
<dbReference type="InterPro" id="IPR036010">
    <property type="entry name" value="2Fe-2S_ferredoxin-like_sf"/>
</dbReference>
<dbReference type="PRINTS" id="PR00371">
    <property type="entry name" value="FPNCR"/>
</dbReference>
<dbReference type="Gene3D" id="2.40.30.10">
    <property type="entry name" value="Translation factors"/>
    <property type="match status" value="1"/>
</dbReference>
<sequence length="349" mass="36954">MNHRVFLAGSEIAFDCAPDQSVLDAALRAGIELPYSCRKGVCGNCAGGVASGEVAGVGGASIRNETCTPDQVLYCMCAPVTDVVLQPTEWKRADPSARKAFTGRVYKNQRVAHDVSLLQLRLPAGQRAKFRAGQYLQVLLDDGSARCYSMANPPQESDAVTLHIRHVAGGRFSTQVGQLAPGDTLRVELPFGSVALQDSERPIVFVAGGTGFAPVKSIIDDMARRKLVRPITLIWGARTPDGIYLAAAVERWKKQWPQSFRFIPALSDVPAEDAGDAFCGRVDEALAASCGELAGHEVYCCGSPPMVAAVREAALAKGLAHADFHADVFVPGPSGTPSAELAAIASHAI</sequence>
<keyword evidence="7" id="KW-1185">Reference proteome</keyword>
<dbReference type="PANTHER" id="PTHR47354:SF5">
    <property type="entry name" value="PROTEIN RFBI"/>
    <property type="match status" value="1"/>
</dbReference>
<dbReference type="InterPro" id="IPR050415">
    <property type="entry name" value="MRET"/>
</dbReference>
<dbReference type="GO" id="GO:0016491">
    <property type="term" value="F:oxidoreductase activity"/>
    <property type="evidence" value="ECO:0007669"/>
    <property type="project" value="InterPro"/>
</dbReference>
<evidence type="ECO:0000313" key="6">
    <source>
        <dbReference type="EMBL" id="NUZ07943.1"/>
    </source>
</evidence>
<dbReference type="Pfam" id="PF00111">
    <property type="entry name" value="Fer2"/>
    <property type="match status" value="1"/>
</dbReference>
<evidence type="ECO:0000259" key="5">
    <source>
        <dbReference type="PROSITE" id="PS51384"/>
    </source>
</evidence>
<dbReference type="PROSITE" id="PS51085">
    <property type="entry name" value="2FE2S_FER_2"/>
    <property type="match status" value="1"/>
</dbReference>
<keyword evidence="2" id="KW-0408">Iron</keyword>
<dbReference type="CDD" id="cd00207">
    <property type="entry name" value="fer2"/>
    <property type="match status" value="1"/>
</dbReference>
<dbReference type="InterPro" id="IPR001433">
    <property type="entry name" value="OxRdtase_FAD/NAD-bd"/>
</dbReference>
<accession>A0A7Y6NRD8</accession>
<proteinExistence type="predicted"/>
<name>A0A7Y6NRD8_9BURK</name>
<evidence type="ECO:0000256" key="2">
    <source>
        <dbReference type="ARBA" id="ARBA00022714"/>
    </source>
</evidence>
<gene>
    <name evidence="6" type="ORF">HQN59_19440</name>
</gene>
<protein>
    <submittedName>
        <fullName evidence="6">2Fe-2S iron-sulfur cluster binding domain-containing protein</fullName>
    </submittedName>
</protein>
<dbReference type="InterPro" id="IPR012675">
    <property type="entry name" value="Beta-grasp_dom_sf"/>
</dbReference>
<dbReference type="CDD" id="cd06189">
    <property type="entry name" value="flavin_oxioreductase"/>
    <property type="match status" value="1"/>
</dbReference>
<dbReference type="Gene3D" id="3.10.20.30">
    <property type="match status" value="1"/>
</dbReference>
<comment type="cofactor">
    <cofactor evidence="1">
        <name>FAD</name>
        <dbReference type="ChEBI" id="CHEBI:57692"/>
    </cofactor>
</comment>
<evidence type="ECO:0000313" key="7">
    <source>
        <dbReference type="Proteomes" id="UP000529637"/>
    </source>
</evidence>
<dbReference type="AlphaFoldDB" id="A0A7Y6NRD8"/>
<dbReference type="GO" id="GO:0051537">
    <property type="term" value="F:2 iron, 2 sulfur cluster binding"/>
    <property type="evidence" value="ECO:0007669"/>
    <property type="project" value="UniProtKB-KW"/>
</dbReference>
<comment type="cofactor">
    <cofactor evidence="3">
        <name>[2Fe-2S] cluster</name>
        <dbReference type="ChEBI" id="CHEBI:190135"/>
    </cofactor>
</comment>
<dbReference type="RefSeq" id="WP_176070786.1">
    <property type="nucleotide sequence ID" value="NZ_JABWMJ010000010.1"/>
</dbReference>
<dbReference type="Pfam" id="PF00175">
    <property type="entry name" value="NAD_binding_1"/>
    <property type="match status" value="1"/>
</dbReference>
<evidence type="ECO:0000259" key="4">
    <source>
        <dbReference type="PROSITE" id="PS51085"/>
    </source>
</evidence>
<dbReference type="Pfam" id="PF00970">
    <property type="entry name" value="FAD_binding_6"/>
    <property type="match status" value="1"/>
</dbReference>
<dbReference type="InterPro" id="IPR017927">
    <property type="entry name" value="FAD-bd_FR_type"/>
</dbReference>
<dbReference type="InterPro" id="IPR001709">
    <property type="entry name" value="Flavoprot_Pyr_Nucl_cyt_Rdtase"/>
</dbReference>
<reference evidence="6 7" key="1">
    <citation type="submission" date="2020-06" db="EMBL/GenBank/DDBJ databases">
        <title>Schlegella sp. ID0723 isolated from air conditioner.</title>
        <authorList>
            <person name="Kim D.Y."/>
            <person name="Kim D.-U."/>
        </authorList>
    </citation>
    <scope>NUCLEOTIDE SEQUENCE [LARGE SCALE GENOMIC DNA]</scope>
    <source>
        <strain evidence="6 7">ID0723</strain>
    </source>
</reference>
<dbReference type="SUPFAM" id="SSF54292">
    <property type="entry name" value="2Fe-2S ferredoxin-like"/>
    <property type="match status" value="1"/>
</dbReference>
<keyword evidence="2" id="KW-0479">Metal-binding</keyword>
<dbReference type="PRINTS" id="PR00410">
    <property type="entry name" value="PHEHYDRXLASE"/>
</dbReference>
<dbReference type="SUPFAM" id="SSF52343">
    <property type="entry name" value="Ferredoxin reductase-like, C-terminal NADP-linked domain"/>
    <property type="match status" value="1"/>
</dbReference>
<keyword evidence="2" id="KW-0411">Iron-sulfur</keyword>
<dbReference type="SUPFAM" id="SSF63380">
    <property type="entry name" value="Riboflavin synthase domain-like"/>
    <property type="match status" value="1"/>
</dbReference>
<comment type="caution">
    <text evidence="6">The sequence shown here is derived from an EMBL/GenBank/DDBJ whole genome shotgun (WGS) entry which is preliminary data.</text>
</comment>
<dbReference type="EMBL" id="JABWMJ010000010">
    <property type="protein sequence ID" value="NUZ07943.1"/>
    <property type="molecule type" value="Genomic_DNA"/>
</dbReference>
<evidence type="ECO:0000256" key="3">
    <source>
        <dbReference type="ARBA" id="ARBA00034078"/>
    </source>
</evidence>
<keyword evidence="2" id="KW-0001">2Fe-2S</keyword>
<dbReference type="PROSITE" id="PS51384">
    <property type="entry name" value="FAD_FR"/>
    <property type="match status" value="1"/>
</dbReference>
<dbReference type="InterPro" id="IPR017938">
    <property type="entry name" value="Riboflavin_synthase-like_b-brl"/>
</dbReference>
<dbReference type="InterPro" id="IPR006058">
    <property type="entry name" value="2Fe2S_fd_BS"/>
</dbReference>
<dbReference type="Gene3D" id="3.40.50.80">
    <property type="entry name" value="Nucleotide-binding domain of ferredoxin-NADP reductase (FNR) module"/>
    <property type="match status" value="1"/>
</dbReference>
<dbReference type="PROSITE" id="PS00197">
    <property type="entry name" value="2FE2S_FER_1"/>
    <property type="match status" value="1"/>
</dbReference>
<feature type="domain" description="2Fe-2S ferredoxin-type" evidence="4">
    <location>
        <begin position="3"/>
        <end position="91"/>
    </location>
</feature>
<organism evidence="6 7">
    <name type="scientific">Piscinibacter koreensis</name>
    <dbReference type="NCBI Taxonomy" id="2742824"/>
    <lineage>
        <taxon>Bacteria</taxon>
        <taxon>Pseudomonadati</taxon>
        <taxon>Pseudomonadota</taxon>
        <taxon>Betaproteobacteria</taxon>
        <taxon>Burkholderiales</taxon>
        <taxon>Sphaerotilaceae</taxon>
        <taxon>Piscinibacter</taxon>
    </lineage>
</organism>
<evidence type="ECO:0000256" key="1">
    <source>
        <dbReference type="ARBA" id="ARBA00001974"/>
    </source>
</evidence>